<name>A0A6A5ZN96_9PLEO</name>
<dbReference type="InterPro" id="IPR010730">
    <property type="entry name" value="HET"/>
</dbReference>
<keyword evidence="3" id="KW-1185">Reference proteome</keyword>
<dbReference type="Pfam" id="PF26639">
    <property type="entry name" value="Het-6_barrel"/>
    <property type="match status" value="1"/>
</dbReference>
<reference evidence="2" key="1">
    <citation type="journal article" date="2020" name="Stud. Mycol.">
        <title>101 Dothideomycetes genomes: a test case for predicting lifestyles and emergence of pathogens.</title>
        <authorList>
            <person name="Haridas S."/>
            <person name="Albert R."/>
            <person name="Binder M."/>
            <person name="Bloem J."/>
            <person name="Labutti K."/>
            <person name="Salamov A."/>
            <person name="Andreopoulos B."/>
            <person name="Baker S."/>
            <person name="Barry K."/>
            <person name="Bills G."/>
            <person name="Bluhm B."/>
            <person name="Cannon C."/>
            <person name="Castanera R."/>
            <person name="Culley D."/>
            <person name="Daum C."/>
            <person name="Ezra D."/>
            <person name="Gonzalez J."/>
            <person name="Henrissat B."/>
            <person name="Kuo A."/>
            <person name="Liang C."/>
            <person name="Lipzen A."/>
            <person name="Lutzoni F."/>
            <person name="Magnuson J."/>
            <person name="Mondo S."/>
            <person name="Nolan M."/>
            <person name="Ohm R."/>
            <person name="Pangilinan J."/>
            <person name="Park H.-J."/>
            <person name="Ramirez L."/>
            <person name="Alfaro M."/>
            <person name="Sun H."/>
            <person name="Tritt A."/>
            <person name="Yoshinaga Y."/>
            <person name="Zwiers L.-H."/>
            <person name="Turgeon B."/>
            <person name="Goodwin S."/>
            <person name="Spatafora J."/>
            <person name="Crous P."/>
            <person name="Grigoriev I."/>
        </authorList>
    </citation>
    <scope>NUCLEOTIDE SEQUENCE</scope>
    <source>
        <strain evidence="2">CBS 627.86</strain>
    </source>
</reference>
<dbReference type="AlphaFoldDB" id="A0A6A5ZN96"/>
<dbReference type="Pfam" id="PF06985">
    <property type="entry name" value="HET"/>
    <property type="match status" value="1"/>
</dbReference>
<evidence type="ECO:0000313" key="3">
    <source>
        <dbReference type="Proteomes" id="UP000799770"/>
    </source>
</evidence>
<dbReference type="EMBL" id="ML977313">
    <property type="protein sequence ID" value="KAF2120665.1"/>
    <property type="molecule type" value="Genomic_DNA"/>
</dbReference>
<dbReference type="PANTHER" id="PTHR24148">
    <property type="entry name" value="ANKYRIN REPEAT DOMAIN-CONTAINING PROTEIN 39 HOMOLOG-RELATED"/>
    <property type="match status" value="1"/>
</dbReference>
<dbReference type="Proteomes" id="UP000799770">
    <property type="component" value="Unassembled WGS sequence"/>
</dbReference>
<organism evidence="2 3">
    <name type="scientific">Lophiotrema nucula</name>
    <dbReference type="NCBI Taxonomy" id="690887"/>
    <lineage>
        <taxon>Eukaryota</taxon>
        <taxon>Fungi</taxon>
        <taxon>Dikarya</taxon>
        <taxon>Ascomycota</taxon>
        <taxon>Pezizomycotina</taxon>
        <taxon>Dothideomycetes</taxon>
        <taxon>Pleosporomycetidae</taxon>
        <taxon>Pleosporales</taxon>
        <taxon>Lophiotremataceae</taxon>
        <taxon>Lophiotrema</taxon>
    </lineage>
</organism>
<dbReference type="OrthoDB" id="2157530at2759"/>
<evidence type="ECO:0000313" key="2">
    <source>
        <dbReference type="EMBL" id="KAF2120665.1"/>
    </source>
</evidence>
<evidence type="ECO:0000259" key="1">
    <source>
        <dbReference type="Pfam" id="PF06985"/>
    </source>
</evidence>
<feature type="domain" description="Heterokaryon incompatibility" evidence="1">
    <location>
        <begin position="71"/>
        <end position="233"/>
    </location>
</feature>
<protein>
    <submittedName>
        <fullName evidence="2">Heterokaryon incompatibility protein-domain-containing protein</fullName>
    </submittedName>
</protein>
<sequence>MTEQMDRAVRLSTTMVEPRRDVVLYPLKANNPYYKLKQSREIRLLRVEPGTGSDLITCSLGHASLSDSPSYEALSYVWGSTEDLKEVCCDGYSISVTRNLHEALQLFRLPNRSRILWIDALCINQADDMEKTIQVRLMGDIYKCARSGLIWLGNAMESDKLALYLLESLYALFQRCAGHIDMNEARPDDEDLRYAKGKVTDAVRRDYASPGLWSALNKFYRRAWFSRVWVIQEAVYLPNCASQPTIVAFGPHTITWNKLAFVTQGIIGLGLFDRLQSSHLPDLGHNTVSMMEHMRYTLRKSNFPSLLAILDSTRESRATDPRDKIFALVGLLGVKTADIPSLDPDYTKSVSQVYTEVAIETLLRFKTLRILQAVSGKLPQYCCDGGISGLPSWVTDWSRTSNRNLETWHFRAAGEEEPDLQVRDSGKILIIQGKIIDRIKNLMEHEKIVQNEIDPGVSSDYTAVLRYKGTWYQSCIQMVSTLSKILTTGEFSTRSQLVSYPTGECLQEAFWRTLICNTTIQRKKPTKEYGKHWLALHHIYSQFQKLLDGQQRSQQPVLDVIDFEHAMDTFAGGRRFCITENGYMGWVPQRTQFGDIICVFKGGEVPFIIRPAFFKGGRLPFLIRPTAKYYELIGECYLHGWMEGQAMDRDCFKLVDIMLR</sequence>
<dbReference type="PANTHER" id="PTHR24148:SF64">
    <property type="entry name" value="HETEROKARYON INCOMPATIBILITY DOMAIN-CONTAINING PROTEIN"/>
    <property type="match status" value="1"/>
</dbReference>
<gene>
    <name evidence="2" type="ORF">BDV96DRAFT_565309</name>
</gene>
<dbReference type="InterPro" id="IPR052895">
    <property type="entry name" value="HetReg/Transcr_Mod"/>
</dbReference>
<proteinExistence type="predicted"/>
<accession>A0A6A5ZN96</accession>